<organism evidence="1 2">
    <name type="scientific">Rhizobium tubonense</name>
    <dbReference type="NCBI Taxonomy" id="484088"/>
    <lineage>
        <taxon>Bacteria</taxon>
        <taxon>Pseudomonadati</taxon>
        <taxon>Pseudomonadota</taxon>
        <taxon>Alphaproteobacteria</taxon>
        <taxon>Hyphomicrobiales</taxon>
        <taxon>Rhizobiaceae</taxon>
        <taxon>Rhizobium/Agrobacterium group</taxon>
        <taxon>Rhizobium</taxon>
    </lineage>
</organism>
<comment type="caution">
    <text evidence="1">The sequence shown here is derived from an EMBL/GenBank/DDBJ whole genome shotgun (WGS) entry which is preliminary data.</text>
</comment>
<evidence type="ECO:0000313" key="2">
    <source>
        <dbReference type="Proteomes" id="UP000248925"/>
    </source>
</evidence>
<dbReference type="AlphaFoldDB" id="A0A2W4CY40"/>
<accession>A0A2W4CY40</accession>
<sequence>MAKFTVITHHDIDADDAQHVALLVYKELSRWPPPLYYAKRAHRQTWCRTVTPPANLPKSMMSRTLVAGPAKGSNGVVRESLTILGQHGDRLAKRGQA</sequence>
<evidence type="ECO:0000313" key="1">
    <source>
        <dbReference type="EMBL" id="PZM15688.1"/>
    </source>
</evidence>
<protein>
    <submittedName>
        <fullName evidence="1">Uncharacterized protein</fullName>
    </submittedName>
</protein>
<dbReference type="EMBL" id="PCDP01000013">
    <property type="protein sequence ID" value="PZM15688.1"/>
    <property type="molecule type" value="Genomic_DNA"/>
</dbReference>
<keyword evidence="2" id="KW-1185">Reference proteome</keyword>
<proteinExistence type="predicted"/>
<gene>
    <name evidence="1" type="ORF">CPY51_05815</name>
</gene>
<reference evidence="1 2" key="1">
    <citation type="journal article" date="2018" name="Sci. Rep.">
        <title>Rhizobium tumorigenes sp. nov., a novel plant tumorigenic bacterium isolated from cane gall tumors on thornless blackberry.</title>
        <authorList>
            <person name="Kuzmanovi N."/>
            <person name="Smalla K."/>
            <person name="Gronow S."/>
            <person name="PuBawska J."/>
        </authorList>
    </citation>
    <scope>NUCLEOTIDE SEQUENCE [LARGE SCALE GENOMIC DNA]</scope>
    <source>
        <strain evidence="1 2">CCBAU 85046</strain>
    </source>
</reference>
<name>A0A2W4CY40_9HYPH</name>
<dbReference type="Proteomes" id="UP000248925">
    <property type="component" value="Unassembled WGS sequence"/>
</dbReference>